<dbReference type="GO" id="GO:0045547">
    <property type="term" value="F:ditrans,polycis-polyprenyl diphosphate synthase [(2E,6E)-farnesyl diphosphate specific] activity"/>
    <property type="evidence" value="ECO:0007669"/>
    <property type="project" value="UniProtKB-EC"/>
</dbReference>
<dbReference type="PANTHER" id="PTHR21528">
    <property type="entry name" value="DEHYDRODOLICHYL DIPHOSPHATE SYNTHASE COMPLEX SUBUNIT NUS1"/>
    <property type="match status" value="1"/>
</dbReference>
<evidence type="ECO:0000256" key="12">
    <source>
        <dbReference type="ARBA" id="ARBA00047353"/>
    </source>
</evidence>
<dbReference type="EMBL" id="ACPB03009385">
    <property type="status" value="NOT_ANNOTATED_CDS"/>
    <property type="molecule type" value="Genomic_DNA"/>
</dbReference>
<dbReference type="EnsemblMetazoa" id="RPRC003798-RA">
    <property type="protein sequence ID" value="RPRC003798-PA"/>
    <property type="gene ID" value="RPRC003798"/>
</dbReference>
<keyword evidence="14" id="KW-1185">Reference proteome</keyword>
<comment type="pathway">
    <text evidence="3">Protein modification; protein glycosylation.</text>
</comment>
<evidence type="ECO:0000256" key="7">
    <source>
        <dbReference type="ARBA" id="ARBA00022692"/>
    </source>
</evidence>
<proteinExistence type="inferred from homology"/>
<dbReference type="Proteomes" id="UP000015103">
    <property type="component" value="Unassembled WGS sequence"/>
</dbReference>
<dbReference type="GO" id="GO:1904423">
    <property type="term" value="C:dehydrodolichyl diphosphate synthase complex"/>
    <property type="evidence" value="ECO:0007669"/>
    <property type="project" value="InterPro"/>
</dbReference>
<dbReference type="FunCoup" id="T1HIC5">
    <property type="interactions" value="1065"/>
</dbReference>
<evidence type="ECO:0000256" key="9">
    <source>
        <dbReference type="ARBA" id="ARBA00022842"/>
    </source>
</evidence>
<evidence type="ECO:0000313" key="13">
    <source>
        <dbReference type="EnsemblMetazoa" id="RPRC003798-PA"/>
    </source>
</evidence>
<dbReference type="SUPFAM" id="SSF64005">
    <property type="entry name" value="Undecaprenyl diphosphate synthase"/>
    <property type="match status" value="1"/>
</dbReference>
<evidence type="ECO:0000256" key="10">
    <source>
        <dbReference type="ARBA" id="ARBA00022989"/>
    </source>
</evidence>
<dbReference type="STRING" id="13249.T1HIC5"/>
<evidence type="ECO:0000256" key="11">
    <source>
        <dbReference type="ARBA" id="ARBA00023136"/>
    </source>
</evidence>
<keyword evidence="10" id="KW-1133">Transmembrane helix</keyword>
<dbReference type="PANTHER" id="PTHR21528:SF0">
    <property type="entry name" value="DEHYDRODOLICHYL DIPHOSPHATE SYNTHASE COMPLEX SUBUNIT NUS1"/>
    <property type="match status" value="1"/>
</dbReference>
<evidence type="ECO:0000256" key="1">
    <source>
        <dbReference type="ARBA" id="ARBA00001946"/>
    </source>
</evidence>
<dbReference type="eggNOG" id="KOG2818">
    <property type="taxonomic scope" value="Eukaryota"/>
</dbReference>
<evidence type="ECO:0000256" key="3">
    <source>
        <dbReference type="ARBA" id="ARBA00004922"/>
    </source>
</evidence>
<evidence type="ECO:0000256" key="6">
    <source>
        <dbReference type="ARBA" id="ARBA00022679"/>
    </source>
</evidence>
<keyword evidence="8" id="KW-0256">Endoplasmic reticulum</keyword>
<keyword evidence="6" id="KW-0808">Transferase</keyword>
<dbReference type="UniPathway" id="UPA00378"/>
<evidence type="ECO:0000256" key="2">
    <source>
        <dbReference type="ARBA" id="ARBA00004586"/>
    </source>
</evidence>
<dbReference type="VEuPathDB" id="VectorBase:RPRC003798"/>
<dbReference type="InParanoid" id="T1HIC5"/>
<evidence type="ECO:0000256" key="8">
    <source>
        <dbReference type="ARBA" id="ARBA00022824"/>
    </source>
</evidence>
<dbReference type="AlphaFoldDB" id="T1HIC5"/>
<name>T1HIC5_RHOPR</name>
<dbReference type="EC" id="2.5.1.87" evidence="5"/>
<comment type="subcellular location">
    <subcellularLocation>
        <location evidence="2">Endoplasmic reticulum membrane</location>
    </subcellularLocation>
</comment>
<reference evidence="13" key="1">
    <citation type="submission" date="2015-05" db="UniProtKB">
        <authorList>
            <consortium name="EnsemblMetazoa"/>
        </authorList>
    </citation>
    <scope>IDENTIFICATION</scope>
</reference>
<evidence type="ECO:0000313" key="14">
    <source>
        <dbReference type="Proteomes" id="UP000015103"/>
    </source>
</evidence>
<comment type="cofactor">
    <cofactor evidence="1">
        <name>Mg(2+)</name>
        <dbReference type="ChEBI" id="CHEBI:18420"/>
    </cofactor>
</comment>
<keyword evidence="11" id="KW-0472">Membrane</keyword>
<comment type="similarity">
    <text evidence="4">Belongs to the UPP synthase family.</text>
</comment>
<dbReference type="InterPro" id="IPR038887">
    <property type="entry name" value="Nus1/NgBR"/>
</dbReference>
<comment type="catalytic activity">
    <reaction evidence="12">
        <text>n isopentenyl diphosphate + (2E,6E)-farnesyl diphosphate = a di-trans,poly-cis-polyprenyl diphosphate + n diphosphate</text>
        <dbReference type="Rhea" id="RHEA:53008"/>
        <dbReference type="Rhea" id="RHEA-COMP:19494"/>
        <dbReference type="ChEBI" id="CHEBI:33019"/>
        <dbReference type="ChEBI" id="CHEBI:128769"/>
        <dbReference type="ChEBI" id="CHEBI:136960"/>
        <dbReference type="ChEBI" id="CHEBI:175763"/>
        <dbReference type="EC" id="2.5.1.87"/>
    </reaction>
</comment>
<keyword evidence="9" id="KW-0460">Magnesium</keyword>
<sequence>MVIVLGLEKPSYEDLFRLLVWCFPAGISHISFYDHKNFINPLTLLETVSTLGKNYIPKIKWGKSFSTETKLISKRLINGYTWNPQLNVHVYKREDGLESMVGIVKSLHREGVNRIDQAGLNELMRRHLEAPDPELAIICGPVLSYYGFPPWNLRITLMQLVFII</sequence>
<accession>T1HIC5</accession>
<dbReference type="InterPro" id="IPR036424">
    <property type="entry name" value="UPP_synth-like_sf"/>
</dbReference>
<organism evidence="13 14">
    <name type="scientific">Rhodnius prolixus</name>
    <name type="common">Triatomid bug</name>
    <dbReference type="NCBI Taxonomy" id="13249"/>
    <lineage>
        <taxon>Eukaryota</taxon>
        <taxon>Metazoa</taxon>
        <taxon>Ecdysozoa</taxon>
        <taxon>Arthropoda</taxon>
        <taxon>Hexapoda</taxon>
        <taxon>Insecta</taxon>
        <taxon>Pterygota</taxon>
        <taxon>Neoptera</taxon>
        <taxon>Paraneoptera</taxon>
        <taxon>Hemiptera</taxon>
        <taxon>Heteroptera</taxon>
        <taxon>Panheteroptera</taxon>
        <taxon>Cimicomorpha</taxon>
        <taxon>Reduviidae</taxon>
        <taxon>Triatominae</taxon>
        <taxon>Rhodnius</taxon>
    </lineage>
</organism>
<protein>
    <recommendedName>
        <fullName evidence="5">ditrans,polycis-polyprenyl diphosphate synthase [(2E,6E)-farnesyldiphosphate specific]</fullName>
        <ecNumber evidence="5">2.5.1.87</ecNumber>
    </recommendedName>
</protein>
<dbReference type="GO" id="GO:0005789">
    <property type="term" value="C:endoplasmic reticulum membrane"/>
    <property type="evidence" value="ECO:0007669"/>
    <property type="project" value="UniProtKB-SubCell"/>
</dbReference>
<keyword evidence="7" id="KW-0812">Transmembrane</keyword>
<dbReference type="HOGENOM" id="CLU_1621084_0_0_1"/>
<evidence type="ECO:0000256" key="5">
    <source>
        <dbReference type="ARBA" id="ARBA00012596"/>
    </source>
</evidence>
<evidence type="ECO:0000256" key="4">
    <source>
        <dbReference type="ARBA" id="ARBA00005432"/>
    </source>
</evidence>